<accession>A0MLU4</accession>
<dbReference type="Gene3D" id="1.10.10.60">
    <property type="entry name" value="Homeodomain-like"/>
    <property type="match status" value="1"/>
</dbReference>
<evidence type="ECO:0000256" key="1">
    <source>
        <dbReference type="ARBA" id="ARBA00022737"/>
    </source>
</evidence>
<dbReference type="InterPro" id="IPR009057">
    <property type="entry name" value="Homeodomain-like_sf"/>
</dbReference>
<dbReference type="PROSITE" id="PS50090">
    <property type="entry name" value="MYB_LIKE"/>
    <property type="match status" value="1"/>
</dbReference>
<sequence length="278" mass="31860">MELTYLKLMLAKTTMKYGNSFLNQELLMVVNNMTDRHIMRSHGGSNGNLGLIKGGWTREEDEVLRQMVKHHGDCKWTEIAKSLPSQTGKQCRERWTNHLYSEIKVPLVIRVVLRDPSSLSMQFYSWNFFRLCKTPGNFIPPLEAIVRWLLGWSENTVKNHWNPTKRSLNSKQRLRKKNSEKAAPGQPSHLEECICSFQNPLLDETAPPPLAPPAPFDIVRLYHTHRSRKPLACSTWHCCRTSTPAYTAYGLIREGNLQYGRLLATVPVQPHGISAQEL</sequence>
<dbReference type="EMBL" id="DQ989628">
    <property type="protein sequence ID" value="ABK34473.1"/>
    <property type="molecule type" value="Genomic_DNA"/>
</dbReference>
<dbReference type="FunFam" id="1.10.10.60:FF:000010">
    <property type="entry name" value="Transcriptional activator Myb isoform A"/>
    <property type="match status" value="1"/>
</dbReference>
<dbReference type="PANTHER" id="PTHR45614:SF273">
    <property type="entry name" value="MYB DOMAIN PROTEIN 100-RELATED"/>
    <property type="match status" value="1"/>
</dbReference>
<evidence type="ECO:0000259" key="5">
    <source>
        <dbReference type="PROSITE" id="PS51294"/>
    </source>
</evidence>
<dbReference type="PROSITE" id="PS51294">
    <property type="entry name" value="HTH_MYB"/>
    <property type="match status" value="1"/>
</dbReference>
<dbReference type="SUPFAM" id="SSF46689">
    <property type="entry name" value="Homeodomain-like"/>
    <property type="match status" value="1"/>
</dbReference>
<keyword evidence="2" id="KW-0238">DNA-binding</keyword>
<reference evidence="6" key="1">
    <citation type="submission" date="2006-09" db="EMBL/GenBank/DDBJ databases">
        <title>Rapid Recent Genome Evolution in the Candidate pms1 Region Revealed by Comparative Sequence Analysis.</title>
        <authorList>
            <person name="Yu J."/>
            <person name="Fan Y."/>
            <person name="Li X."/>
            <person name="Zhang Q."/>
        </authorList>
    </citation>
    <scope>NUCLEOTIDE SEQUENCE</scope>
</reference>
<dbReference type="PANTHER" id="PTHR45614">
    <property type="entry name" value="MYB PROTEIN-RELATED"/>
    <property type="match status" value="1"/>
</dbReference>
<dbReference type="InterPro" id="IPR017930">
    <property type="entry name" value="Myb_dom"/>
</dbReference>
<organism evidence="6">
    <name type="scientific">Oryza sativa subsp. indica</name>
    <name type="common">Rice</name>
    <dbReference type="NCBI Taxonomy" id="39946"/>
    <lineage>
        <taxon>Eukaryota</taxon>
        <taxon>Viridiplantae</taxon>
        <taxon>Streptophyta</taxon>
        <taxon>Embryophyta</taxon>
        <taxon>Tracheophyta</taxon>
        <taxon>Spermatophyta</taxon>
        <taxon>Magnoliopsida</taxon>
        <taxon>Liliopsida</taxon>
        <taxon>Poales</taxon>
        <taxon>Poaceae</taxon>
        <taxon>BOP clade</taxon>
        <taxon>Oryzoideae</taxon>
        <taxon>Oryzeae</taxon>
        <taxon>Oryzinae</taxon>
        <taxon>Oryza</taxon>
        <taxon>Oryza sativa</taxon>
    </lineage>
</organism>
<feature type="region of interest" description="Disordered" evidence="3">
    <location>
        <begin position="163"/>
        <end position="187"/>
    </location>
</feature>
<evidence type="ECO:0000256" key="2">
    <source>
        <dbReference type="ARBA" id="ARBA00023125"/>
    </source>
</evidence>
<evidence type="ECO:0000256" key="3">
    <source>
        <dbReference type="SAM" id="MobiDB-lite"/>
    </source>
</evidence>
<dbReference type="GO" id="GO:0005634">
    <property type="term" value="C:nucleus"/>
    <property type="evidence" value="ECO:0007669"/>
    <property type="project" value="TreeGrafter"/>
</dbReference>
<name>A0MLU4_ORYSI</name>
<dbReference type="SMART" id="SM00717">
    <property type="entry name" value="SANT"/>
    <property type="match status" value="1"/>
</dbReference>
<dbReference type="GO" id="GO:0000981">
    <property type="term" value="F:DNA-binding transcription factor activity, RNA polymerase II-specific"/>
    <property type="evidence" value="ECO:0007669"/>
    <property type="project" value="TreeGrafter"/>
</dbReference>
<dbReference type="InterPro" id="IPR001005">
    <property type="entry name" value="SANT/Myb"/>
</dbReference>
<proteinExistence type="predicted"/>
<evidence type="ECO:0000313" key="6">
    <source>
        <dbReference type="EMBL" id="ABK34473.1"/>
    </source>
</evidence>
<evidence type="ECO:0000259" key="4">
    <source>
        <dbReference type="PROSITE" id="PS50090"/>
    </source>
</evidence>
<dbReference type="Pfam" id="PF00249">
    <property type="entry name" value="Myb_DNA-binding"/>
    <property type="match status" value="1"/>
</dbReference>
<dbReference type="AlphaFoldDB" id="A0MLU4"/>
<dbReference type="InterPro" id="IPR050560">
    <property type="entry name" value="MYB_TF"/>
</dbReference>
<protein>
    <submittedName>
        <fullName evidence="6">Myb64 transcription factor</fullName>
    </submittedName>
</protein>
<feature type="domain" description="Myb-like" evidence="4">
    <location>
        <begin position="48"/>
        <end position="99"/>
    </location>
</feature>
<dbReference type="GO" id="GO:0000978">
    <property type="term" value="F:RNA polymerase II cis-regulatory region sequence-specific DNA binding"/>
    <property type="evidence" value="ECO:0007669"/>
    <property type="project" value="TreeGrafter"/>
</dbReference>
<keyword evidence="1" id="KW-0677">Repeat</keyword>
<feature type="domain" description="HTH myb-type" evidence="5">
    <location>
        <begin position="48"/>
        <end position="103"/>
    </location>
</feature>
<dbReference type="CDD" id="cd00167">
    <property type="entry name" value="SANT"/>
    <property type="match status" value="1"/>
</dbReference>